<dbReference type="Proteomes" id="UP000198304">
    <property type="component" value="Unassembled WGS sequence"/>
</dbReference>
<dbReference type="GO" id="GO:0008410">
    <property type="term" value="F:CoA-transferase activity"/>
    <property type="evidence" value="ECO:0007669"/>
    <property type="project" value="InterPro"/>
</dbReference>
<dbReference type="Gene3D" id="3.40.1080.10">
    <property type="entry name" value="Glutaconate Coenzyme A-transferase"/>
    <property type="match status" value="1"/>
</dbReference>
<accession>A0A239ARG0</accession>
<dbReference type="SUPFAM" id="SSF100950">
    <property type="entry name" value="NagB/RpiA/CoA transferase-like"/>
    <property type="match status" value="1"/>
</dbReference>
<keyword evidence="3" id="KW-1185">Reference proteome</keyword>
<name>A0A239ARG0_9FIRM</name>
<evidence type="ECO:0000313" key="3">
    <source>
        <dbReference type="Proteomes" id="UP000198304"/>
    </source>
</evidence>
<gene>
    <name evidence="2" type="ORF">SAMN05446037_1002180</name>
</gene>
<sequence length="217" mass="23123">MSKIVELEKALEYVKDGMTVMIAGFMGVGTPETLVDGLIEKGVKDLFIICTDTARPEKGIGKLIVNDRVKKLIASHIGTNPVTGQKMNAGEIDVTLVPQGTLAERIRAGGAGLGGILTPTGIGTVVEEGKEKITVDGKQYLLELPLKADIALIRGSKVDKLGNVWYKGATRNFNPMMATAADIVIVEAEEIVEIGEIDPNDVVTSGIFVDYVVKGEE</sequence>
<reference evidence="3" key="1">
    <citation type="submission" date="2017-06" db="EMBL/GenBank/DDBJ databases">
        <authorList>
            <person name="Varghese N."/>
            <person name="Submissions S."/>
        </authorList>
    </citation>
    <scope>NUCLEOTIDE SEQUENCE [LARGE SCALE GENOMIC DNA]</scope>
    <source>
        <strain evidence="3">SCA</strain>
    </source>
</reference>
<dbReference type="InterPro" id="IPR037171">
    <property type="entry name" value="NagB/RpiA_transferase-like"/>
</dbReference>
<dbReference type="InterPro" id="IPR004165">
    <property type="entry name" value="CoA_trans_fam_I"/>
</dbReference>
<proteinExistence type="predicted"/>
<dbReference type="OrthoDB" id="9777193at2"/>
<organism evidence="2 3">
    <name type="scientific">Anaerovirgula multivorans</name>
    <dbReference type="NCBI Taxonomy" id="312168"/>
    <lineage>
        <taxon>Bacteria</taxon>
        <taxon>Bacillati</taxon>
        <taxon>Bacillota</taxon>
        <taxon>Clostridia</taxon>
        <taxon>Peptostreptococcales</taxon>
        <taxon>Natronincolaceae</taxon>
        <taxon>Anaerovirgula</taxon>
    </lineage>
</organism>
<dbReference type="Pfam" id="PF01144">
    <property type="entry name" value="CoA_trans"/>
    <property type="match status" value="1"/>
</dbReference>
<dbReference type="InterPro" id="IPR012792">
    <property type="entry name" value="3-oxoacid_CoA-transf_A"/>
</dbReference>
<keyword evidence="1 2" id="KW-0808">Transferase</keyword>
<protein>
    <submittedName>
        <fullName evidence="2">Butyryl-CoA:acetoacetate CoA-transferase alpha subunit</fullName>
    </submittedName>
</protein>
<dbReference type="EMBL" id="FZOJ01000002">
    <property type="protein sequence ID" value="SNR97533.1"/>
    <property type="molecule type" value="Genomic_DNA"/>
</dbReference>
<dbReference type="PANTHER" id="PTHR13707:SF60">
    <property type="entry name" value="ACETATE COA-TRANSFERASE SUBUNIT ALPHA"/>
    <property type="match status" value="1"/>
</dbReference>
<dbReference type="RefSeq" id="WP_089281368.1">
    <property type="nucleotide sequence ID" value="NZ_FZOJ01000002.1"/>
</dbReference>
<dbReference type="NCBIfam" id="NF007394">
    <property type="entry name" value="PRK09920.1"/>
    <property type="match status" value="1"/>
</dbReference>
<dbReference type="NCBIfam" id="TIGR02429">
    <property type="entry name" value="pcaI_scoA_fam"/>
    <property type="match status" value="1"/>
</dbReference>
<dbReference type="AlphaFoldDB" id="A0A239ARG0"/>
<dbReference type="PANTHER" id="PTHR13707">
    <property type="entry name" value="KETOACID-COENZYME A TRANSFERASE"/>
    <property type="match status" value="1"/>
</dbReference>
<evidence type="ECO:0000313" key="2">
    <source>
        <dbReference type="EMBL" id="SNR97533.1"/>
    </source>
</evidence>
<evidence type="ECO:0000256" key="1">
    <source>
        <dbReference type="ARBA" id="ARBA00022679"/>
    </source>
</evidence>
<dbReference type="SMART" id="SM00882">
    <property type="entry name" value="CoA_trans"/>
    <property type="match status" value="1"/>
</dbReference>